<dbReference type="Pfam" id="PF07892">
    <property type="entry name" value="DUF1667"/>
    <property type="match status" value="1"/>
</dbReference>
<reference evidence="1 2" key="1">
    <citation type="submission" date="2020-02" db="EMBL/GenBank/DDBJ databases">
        <title>Genome assembly of a novel Clostridium senegalense strain.</title>
        <authorList>
            <person name="Gupta T.B."/>
            <person name="Jauregui R."/>
            <person name="Maclean P."/>
            <person name="Nawarathana A."/>
            <person name="Brightwell G."/>
        </authorList>
    </citation>
    <scope>NUCLEOTIDE SEQUENCE [LARGE SCALE GENOMIC DNA]</scope>
    <source>
        <strain evidence="1 2">AGRFS4</strain>
    </source>
</reference>
<dbReference type="AlphaFoldDB" id="A0A6M0H140"/>
<protein>
    <submittedName>
        <fullName evidence="1">DUF1667 domain-containing protein</fullName>
    </submittedName>
</protein>
<evidence type="ECO:0000313" key="2">
    <source>
        <dbReference type="Proteomes" id="UP000481872"/>
    </source>
</evidence>
<dbReference type="InterPro" id="IPR012460">
    <property type="entry name" value="DUF1667"/>
</dbReference>
<gene>
    <name evidence="1" type="ORF">G3M99_05460</name>
</gene>
<comment type="caution">
    <text evidence="1">The sequence shown here is derived from an EMBL/GenBank/DDBJ whole genome shotgun (WGS) entry which is preliminary data.</text>
</comment>
<dbReference type="Gene3D" id="3.10.530.10">
    <property type="entry name" value="CPE0013-like"/>
    <property type="match status" value="1"/>
</dbReference>
<dbReference type="InterPro" id="IPR036593">
    <property type="entry name" value="CPE0013-like_sf"/>
</dbReference>
<dbReference type="PANTHER" id="PTHR39450">
    <property type="entry name" value="MOLYBDOPTERIN OXIDOREDUCTASE, 4FE-4S CLUSTER-BINDING SUBUNIT"/>
    <property type="match status" value="1"/>
</dbReference>
<dbReference type="RefSeq" id="WP_010298118.1">
    <property type="nucleotide sequence ID" value="NZ_CABKRL010000005.1"/>
</dbReference>
<evidence type="ECO:0000313" key="1">
    <source>
        <dbReference type="EMBL" id="NEU04319.1"/>
    </source>
</evidence>
<keyword evidence="2" id="KW-1185">Reference proteome</keyword>
<organism evidence="1 2">
    <name type="scientific">Clostridium senegalense</name>
    <dbReference type="NCBI Taxonomy" id="1465809"/>
    <lineage>
        <taxon>Bacteria</taxon>
        <taxon>Bacillati</taxon>
        <taxon>Bacillota</taxon>
        <taxon>Clostridia</taxon>
        <taxon>Eubacteriales</taxon>
        <taxon>Clostridiaceae</taxon>
        <taxon>Clostridium</taxon>
    </lineage>
</organism>
<proteinExistence type="predicted"/>
<sequence length="115" mass="12555">MVKELICIVCPRGCHLSVDIDNDYKVTGNLCPRGAEYGVKELTAPTRVVTSTVKVKGGVHKRLPVKTNTAIPKELNIKCMELLNDIEVEAPIKVGDVIVKNILDTGVDLIATRNM</sequence>
<accession>A0A6M0H140</accession>
<dbReference type="Proteomes" id="UP000481872">
    <property type="component" value="Unassembled WGS sequence"/>
</dbReference>
<dbReference type="EMBL" id="JAAGPU010000007">
    <property type="protein sequence ID" value="NEU04319.1"/>
    <property type="molecule type" value="Genomic_DNA"/>
</dbReference>
<dbReference type="PANTHER" id="PTHR39450:SF1">
    <property type="entry name" value="DUF1667 DOMAIN-CONTAINING PROTEIN"/>
    <property type="match status" value="1"/>
</dbReference>
<name>A0A6M0H140_9CLOT</name>
<dbReference type="SUPFAM" id="SSF160148">
    <property type="entry name" value="CPE0013-like"/>
    <property type="match status" value="1"/>
</dbReference>